<dbReference type="PANTHER" id="PTHR46791:SF11">
    <property type="entry name" value="INTEGRASE CATALYTIC DOMAIN-CONTAINING PROTEIN"/>
    <property type="match status" value="1"/>
</dbReference>
<reference evidence="2" key="2">
    <citation type="submission" date="2025-09" db="UniProtKB">
        <authorList>
            <consortium name="Ensembl"/>
        </authorList>
    </citation>
    <scope>IDENTIFICATION</scope>
</reference>
<name>A0AAX7UG75_ASTCA</name>
<dbReference type="SUPFAM" id="SSF53098">
    <property type="entry name" value="Ribonuclease H-like"/>
    <property type="match status" value="1"/>
</dbReference>
<keyword evidence="3" id="KW-1185">Reference proteome</keyword>
<proteinExistence type="predicted"/>
<reference evidence="2" key="1">
    <citation type="submission" date="2025-08" db="UniProtKB">
        <authorList>
            <consortium name="Ensembl"/>
        </authorList>
    </citation>
    <scope>IDENTIFICATION</scope>
</reference>
<dbReference type="GeneTree" id="ENSGT00940000164996"/>
<dbReference type="AlphaFoldDB" id="A0AAX7UG75"/>
<dbReference type="InterPro" id="IPR012337">
    <property type="entry name" value="RNaseH-like_sf"/>
</dbReference>
<feature type="domain" description="Integrase core" evidence="1">
    <location>
        <begin position="44"/>
        <end position="230"/>
    </location>
</feature>
<sequence>MMMGELQAMGYRVKWEQVSASMHRVDAAGILERMASVGCVARRVYSVKGPLSLVHVDTNHKLIRYGIVIFAGIDGYSRKIMYLGAGNNNKASTALGFFVSSVEQFGFPLRVRGDQGVENVGIAHCIFTVRGCGRASYISRKSVHNQRVERLWRDVWMAVTSVYYELLHNLEEDSLLDPSNSLHLFCAQYIFVERLQKDLDTFKNGWDNHALRTEQNLTPNQLWTIGLLQNPVAPPENTEDIQEHFSLDLDCSRPESGGVVLPPIQCPLGPEEMAGLRAAIHPLSPSFDNGRDLYERVLNYIIVHSVTQQNPLS</sequence>
<organism evidence="2 3">
    <name type="scientific">Astatotilapia calliptera</name>
    <name type="common">Eastern happy</name>
    <name type="synonym">Chromis callipterus</name>
    <dbReference type="NCBI Taxonomy" id="8154"/>
    <lineage>
        <taxon>Eukaryota</taxon>
        <taxon>Metazoa</taxon>
        <taxon>Chordata</taxon>
        <taxon>Craniata</taxon>
        <taxon>Vertebrata</taxon>
        <taxon>Euteleostomi</taxon>
        <taxon>Actinopterygii</taxon>
        <taxon>Neopterygii</taxon>
        <taxon>Teleostei</taxon>
        <taxon>Neoteleostei</taxon>
        <taxon>Acanthomorphata</taxon>
        <taxon>Ovalentaria</taxon>
        <taxon>Cichlomorphae</taxon>
        <taxon>Cichliformes</taxon>
        <taxon>Cichlidae</taxon>
        <taxon>African cichlids</taxon>
        <taxon>Pseudocrenilabrinae</taxon>
        <taxon>Haplochromini</taxon>
        <taxon>Astatotilapia</taxon>
    </lineage>
</organism>
<protein>
    <recommendedName>
        <fullName evidence="1">Integrase core domain-containing protein</fullName>
    </recommendedName>
</protein>
<dbReference type="Pfam" id="PF24764">
    <property type="entry name" value="rva_4"/>
    <property type="match status" value="1"/>
</dbReference>
<dbReference type="Proteomes" id="UP000265100">
    <property type="component" value="Unplaced"/>
</dbReference>
<evidence type="ECO:0000313" key="3">
    <source>
        <dbReference type="Proteomes" id="UP000265100"/>
    </source>
</evidence>
<evidence type="ECO:0000313" key="2">
    <source>
        <dbReference type="Ensembl" id="ENSACLP00000068349.1"/>
    </source>
</evidence>
<evidence type="ECO:0000259" key="1">
    <source>
        <dbReference type="Pfam" id="PF24764"/>
    </source>
</evidence>
<dbReference type="PANTHER" id="PTHR46791">
    <property type="entry name" value="EXPRESSED PROTEIN"/>
    <property type="match status" value="1"/>
</dbReference>
<dbReference type="InterPro" id="IPR058913">
    <property type="entry name" value="Integrase_dom_put"/>
</dbReference>
<dbReference type="Ensembl" id="ENSACLT00000084578.1">
    <property type="protein sequence ID" value="ENSACLP00000068349.1"/>
    <property type="gene ID" value="ENSACLG00000036987.1"/>
</dbReference>
<accession>A0AAX7UG75</accession>